<evidence type="ECO:0000313" key="2">
    <source>
        <dbReference type="Ensembl" id="ENSACIP00000010798.1"/>
    </source>
</evidence>
<reference evidence="2" key="2">
    <citation type="submission" date="2025-09" db="UniProtKB">
        <authorList>
            <consortium name="Ensembl"/>
        </authorList>
    </citation>
    <scope>IDENTIFICATION</scope>
</reference>
<dbReference type="SUPFAM" id="SSF47954">
    <property type="entry name" value="Cyclin-like"/>
    <property type="match status" value="1"/>
</dbReference>
<organism evidence="2 3">
    <name type="scientific">Amphilophus citrinellus</name>
    <name type="common">Midas cichlid</name>
    <name type="synonym">Cichlasoma citrinellum</name>
    <dbReference type="NCBI Taxonomy" id="61819"/>
    <lineage>
        <taxon>Eukaryota</taxon>
        <taxon>Metazoa</taxon>
        <taxon>Chordata</taxon>
        <taxon>Craniata</taxon>
        <taxon>Vertebrata</taxon>
        <taxon>Euteleostomi</taxon>
        <taxon>Actinopterygii</taxon>
        <taxon>Neopterygii</taxon>
        <taxon>Teleostei</taxon>
        <taxon>Neoteleostei</taxon>
        <taxon>Acanthomorphata</taxon>
        <taxon>Ovalentaria</taxon>
        <taxon>Cichlomorphae</taxon>
        <taxon>Cichliformes</taxon>
        <taxon>Cichlidae</taxon>
        <taxon>New World cichlids</taxon>
        <taxon>Cichlasomatinae</taxon>
        <taxon>Heroini</taxon>
        <taxon>Amphilophus</taxon>
    </lineage>
</organism>
<feature type="transmembrane region" description="Helical" evidence="1">
    <location>
        <begin position="262"/>
        <end position="278"/>
    </location>
</feature>
<reference evidence="2" key="1">
    <citation type="submission" date="2025-08" db="UniProtKB">
        <authorList>
            <consortium name="Ensembl"/>
        </authorList>
    </citation>
    <scope>IDENTIFICATION</scope>
</reference>
<keyword evidence="3" id="KW-1185">Reference proteome</keyword>
<name>A0A3Q0RLT7_AMPCI</name>
<dbReference type="AlphaFoldDB" id="A0A3Q0RLT7"/>
<dbReference type="GeneTree" id="ENSGT00440000033966"/>
<sequence>YKKIILCKETTPGHSTGPSNAAGVKFREASSDILTDFLVNLNKRNKDNLRSLTNYSGNFKNKRAVEYIFLITDKLRLDPLVGYHAIELLQRFMVSHIEDLLTTPTSQGANANLPRSCEDAVFDTLKDKFPLIVFSCIQIASKLSLHSHMINNNTAVHFLDSVGCSISKQAVLDSELMVLKGLKFRLNVPNPLTYVEILLEVLGYNEPSVPIECLHHLCHHVLQFISLERTAVYETLLKVTTECVSPSREQRKKFVPVTEDCMLLGVGVIAVAAFILLVRKWEKVVGELSHITGISKRSITDFAHATLVHIVGIGSQSM</sequence>
<proteinExistence type="predicted"/>
<dbReference type="CDD" id="cd20541">
    <property type="entry name" value="CYCLIN_CNTD1"/>
    <property type="match status" value="1"/>
</dbReference>
<keyword evidence="1" id="KW-0812">Transmembrane</keyword>
<dbReference type="Proteomes" id="UP000261340">
    <property type="component" value="Unplaced"/>
</dbReference>
<evidence type="ECO:0000313" key="3">
    <source>
        <dbReference type="Proteomes" id="UP000261340"/>
    </source>
</evidence>
<dbReference type="STRING" id="61819.ENSACIP00000010798"/>
<dbReference type="Gene3D" id="1.10.472.10">
    <property type="entry name" value="Cyclin-like"/>
    <property type="match status" value="1"/>
</dbReference>
<accession>A0A3Q0RLT7</accession>
<evidence type="ECO:0000256" key="1">
    <source>
        <dbReference type="SAM" id="Phobius"/>
    </source>
</evidence>
<keyword evidence="1" id="KW-1133">Transmembrane helix</keyword>
<dbReference type="PANTHER" id="PTHR21615:SF2">
    <property type="entry name" value="CYCLIN N-TERMINAL DOMAIN-CONTAINING PROTEIN 1"/>
    <property type="match status" value="1"/>
</dbReference>
<keyword evidence="1" id="KW-0472">Membrane</keyword>
<dbReference type="OMA" id="CFKETRI"/>
<dbReference type="GO" id="GO:0035861">
    <property type="term" value="C:site of double-strand break"/>
    <property type="evidence" value="ECO:0007669"/>
    <property type="project" value="TreeGrafter"/>
</dbReference>
<dbReference type="GO" id="GO:0007131">
    <property type="term" value="P:reciprocal meiotic recombination"/>
    <property type="evidence" value="ECO:0007669"/>
    <property type="project" value="TreeGrafter"/>
</dbReference>
<dbReference type="PANTHER" id="PTHR21615">
    <property type="entry name" value="CYCLIN N-TERMINAL DOMAIN-CONTAINING PROTEIN 1"/>
    <property type="match status" value="1"/>
</dbReference>
<dbReference type="InterPro" id="IPR036915">
    <property type="entry name" value="Cyclin-like_sf"/>
</dbReference>
<dbReference type="Ensembl" id="ENSACIT00000011110.1">
    <property type="protein sequence ID" value="ENSACIP00000010798.1"/>
    <property type="gene ID" value="ENSACIG00000008429.1"/>
</dbReference>
<protein>
    <submittedName>
        <fullName evidence="2">Cyclin N-terminal domain containing 1</fullName>
    </submittedName>
</protein>